<dbReference type="PANTHER" id="PTHR47784:SF5">
    <property type="entry name" value="STEROL UPTAKE CONTROL PROTEIN 2"/>
    <property type="match status" value="1"/>
</dbReference>
<dbReference type="Pfam" id="PF12013">
    <property type="entry name" value="OrsD"/>
    <property type="match status" value="1"/>
</dbReference>
<evidence type="ECO:0000313" key="3">
    <source>
        <dbReference type="Proteomes" id="UP000664132"/>
    </source>
</evidence>
<dbReference type="InterPro" id="IPR053157">
    <property type="entry name" value="Sterol_Uptake_Regulator"/>
</dbReference>
<keyword evidence="3" id="KW-1185">Reference proteome</keyword>
<dbReference type="AlphaFoldDB" id="A0A8H7WE25"/>
<dbReference type="Pfam" id="PF11951">
    <property type="entry name" value="Fungal_trans_2"/>
    <property type="match status" value="1"/>
</dbReference>
<name>A0A8H7WE25_9HELO</name>
<dbReference type="EMBL" id="JAFJYH010000038">
    <property type="protein sequence ID" value="KAG4423178.1"/>
    <property type="molecule type" value="Genomic_DNA"/>
</dbReference>
<dbReference type="InterPro" id="IPR013087">
    <property type="entry name" value="Znf_C2H2_type"/>
</dbReference>
<feature type="domain" description="C2H2-type" evidence="1">
    <location>
        <begin position="28"/>
        <end position="50"/>
    </location>
</feature>
<dbReference type="Proteomes" id="UP000664132">
    <property type="component" value="Unassembled WGS sequence"/>
</dbReference>
<reference evidence="2" key="1">
    <citation type="submission" date="2021-02" db="EMBL/GenBank/DDBJ databases">
        <title>Genome sequence Cadophora malorum strain M34.</title>
        <authorList>
            <person name="Stefanovic E."/>
            <person name="Vu D."/>
            <person name="Scully C."/>
            <person name="Dijksterhuis J."/>
            <person name="Roader J."/>
            <person name="Houbraken J."/>
        </authorList>
    </citation>
    <scope>NUCLEOTIDE SEQUENCE</scope>
    <source>
        <strain evidence="2">M34</strain>
    </source>
</reference>
<dbReference type="InterPro" id="IPR021858">
    <property type="entry name" value="Fun_TF"/>
</dbReference>
<dbReference type="PROSITE" id="PS50096">
    <property type="entry name" value="IQ"/>
    <property type="match status" value="1"/>
</dbReference>
<accession>A0A8H7WE25</accession>
<sequence length="557" mass="61480">MPSSSTSSPPPDPLPSQLLQYLPDHKALVCTTCQYAIQPTAVARHLKDIHLIHRARRRPFMSYVSPLDLATPEQVIQTQVKLKVFPVPELPVIGGLMCTYDGCGHLCASGKRMKSHWLAVHGVAARVGLDWKAVKLQTFFRGNLLRYFTNEGMSDGGANAAINSDMADAMNFESGMITPENSIPSPTPSSTIDTSDAALLDHFIISTASTLSTNPATKSLWENHVPYLAKSHSFLYHGILSCSALHLAHLNPNFPLTTHLNLLSSQHQDTAMPLFRQTMLNVTPQNCDAVLAFAHLLIIISFATSTQTSNDNNNKTDQLLIVSPSAPPIPIHTINGSSNSQEGDSVLPPWLYLIRSGCSILCDIWDYLELGPVSALAEQWEIPIQVPDGTPPPLLAHLLSLIPSGSKCSDGGCSSNSVSDDFVDKRTRTWTEHEITTYISSARELDLAFRYRDVLGKAFSTWDALRVWPMAISEAYLDMLARKHEGALVLLGFYCVLLKMVESRWYFTNRAQRLLRAVLAHLDEQGDARKWRKALCWAIKEVGIDDDEVPVPVSMSC</sequence>
<dbReference type="InterPro" id="IPR022698">
    <property type="entry name" value="OrsD"/>
</dbReference>
<organism evidence="2 3">
    <name type="scientific">Cadophora malorum</name>
    <dbReference type="NCBI Taxonomy" id="108018"/>
    <lineage>
        <taxon>Eukaryota</taxon>
        <taxon>Fungi</taxon>
        <taxon>Dikarya</taxon>
        <taxon>Ascomycota</taxon>
        <taxon>Pezizomycotina</taxon>
        <taxon>Leotiomycetes</taxon>
        <taxon>Helotiales</taxon>
        <taxon>Ploettnerulaceae</taxon>
        <taxon>Cadophora</taxon>
    </lineage>
</organism>
<dbReference type="OrthoDB" id="416217at2759"/>
<proteinExistence type="predicted"/>
<dbReference type="SMART" id="SM00355">
    <property type="entry name" value="ZnF_C2H2"/>
    <property type="match status" value="2"/>
</dbReference>
<evidence type="ECO:0000259" key="1">
    <source>
        <dbReference type="SMART" id="SM00355"/>
    </source>
</evidence>
<evidence type="ECO:0000313" key="2">
    <source>
        <dbReference type="EMBL" id="KAG4423178.1"/>
    </source>
</evidence>
<dbReference type="PANTHER" id="PTHR47784">
    <property type="entry name" value="STEROL UPTAKE CONTROL PROTEIN 2"/>
    <property type="match status" value="1"/>
</dbReference>
<gene>
    <name evidence="2" type="ORF">IFR04_003676</name>
</gene>
<comment type="caution">
    <text evidence="2">The sequence shown here is derived from an EMBL/GenBank/DDBJ whole genome shotgun (WGS) entry which is preliminary data.</text>
</comment>
<dbReference type="GO" id="GO:0001228">
    <property type="term" value="F:DNA-binding transcription activator activity, RNA polymerase II-specific"/>
    <property type="evidence" value="ECO:0007669"/>
    <property type="project" value="TreeGrafter"/>
</dbReference>
<feature type="domain" description="C2H2-type" evidence="1">
    <location>
        <begin position="96"/>
        <end position="121"/>
    </location>
</feature>
<protein>
    <recommendedName>
        <fullName evidence="1">C2H2-type domain-containing protein</fullName>
    </recommendedName>
</protein>